<sequence>MTPDRLRSIVPMFGGGTSYIETLNAVLEFVASHNPTTDELVGWHRGTFDRVSSRDSILRRVSYLKQVGFIQQDGKRWVLGEAGREYVEDYDVETLLRIMCERNIGLRSLMYALAAGPMTIEEISGQQLDTHPELGWSRGETDMALQRVNWLRSMGLVEKQDGEYALTDAGHQFVDAAVAEWANTAWTPKGTDDAMMAGVYETTVQARSVDPEFRVTVLSRYNRTCPVSGVDHPGLLDVAHVLSWSDYPEHRADLSNVLPLSKTHHAAFDRALFTIDQEYRLRVNPSFETESEVLQRTILDQAGERVLIPDDSIAPAYLAQHNESLGWV</sequence>
<keyword evidence="2" id="KW-0255">Endonuclease</keyword>
<dbReference type="InterPro" id="IPR003615">
    <property type="entry name" value="HNH_nuc"/>
</dbReference>
<dbReference type="GO" id="GO:0004519">
    <property type="term" value="F:endonuclease activity"/>
    <property type="evidence" value="ECO:0007669"/>
    <property type="project" value="UniProtKB-KW"/>
</dbReference>
<dbReference type="EMBL" id="JAHLKM010000042">
    <property type="protein sequence ID" value="MCQ4334875.1"/>
    <property type="molecule type" value="Genomic_DNA"/>
</dbReference>
<dbReference type="Pfam" id="PF13391">
    <property type="entry name" value="HNH_2"/>
    <property type="match status" value="1"/>
</dbReference>
<dbReference type="AlphaFoldDB" id="A0A9R1CVF5"/>
<gene>
    <name evidence="2" type="ORF">KM295_15575</name>
</gene>
<name>A0A9R1CVF5_9EURY</name>
<evidence type="ECO:0000259" key="1">
    <source>
        <dbReference type="Pfam" id="PF13391"/>
    </source>
</evidence>
<comment type="caution">
    <text evidence="2">The sequence shown here is derived from an EMBL/GenBank/DDBJ whole genome shotgun (WGS) entry which is preliminary data.</text>
</comment>
<dbReference type="Proteomes" id="UP001139494">
    <property type="component" value="Unassembled WGS sequence"/>
</dbReference>
<feature type="domain" description="HNH nuclease" evidence="1">
    <location>
        <begin position="225"/>
        <end position="276"/>
    </location>
</feature>
<dbReference type="SUPFAM" id="SSF46785">
    <property type="entry name" value="Winged helix' DNA-binding domain"/>
    <property type="match status" value="1"/>
</dbReference>
<keyword evidence="3" id="KW-1185">Reference proteome</keyword>
<protein>
    <submittedName>
        <fullName evidence="2">HNH endonuclease</fullName>
    </submittedName>
</protein>
<reference evidence="2" key="1">
    <citation type="journal article" date="2023" name="Front. Microbiol.">
        <title>Genomic-based phylogenetic and metabolic analyses of the genus Natronomonas, and description of Natronomonas aquatica sp. nov.</title>
        <authorList>
            <person name="Garcia-Roldan A."/>
            <person name="Duran-Viseras A."/>
            <person name="de la Haba R.R."/>
            <person name="Corral P."/>
            <person name="Sanchez-Porro C."/>
            <person name="Ventosa A."/>
        </authorList>
    </citation>
    <scope>NUCLEOTIDE SEQUENCE</scope>
    <source>
        <strain evidence="2">F2-12</strain>
    </source>
</reference>
<proteinExistence type="predicted"/>
<evidence type="ECO:0000313" key="2">
    <source>
        <dbReference type="EMBL" id="MCQ4334875.1"/>
    </source>
</evidence>
<evidence type="ECO:0000313" key="3">
    <source>
        <dbReference type="Proteomes" id="UP001139494"/>
    </source>
</evidence>
<accession>A0A9R1CVF5</accession>
<dbReference type="InterPro" id="IPR036390">
    <property type="entry name" value="WH_DNA-bd_sf"/>
</dbReference>
<organism evidence="2 3">
    <name type="scientific">Natronomonas aquatica</name>
    <dbReference type="NCBI Taxonomy" id="2841590"/>
    <lineage>
        <taxon>Archaea</taxon>
        <taxon>Methanobacteriati</taxon>
        <taxon>Methanobacteriota</taxon>
        <taxon>Stenosarchaea group</taxon>
        <taxon>Halobacteria</taxon>
        <taxon>Halobacteriales</taxon>
        <taxon>Natronomonadaceae</taxon>
        <taxon>Natronomonas</taxon>
    </lineage>
</organism>
<keyword evidence="2" id="KW-0378">Hydrolase</keyword>
<keyword evidence="2" id="KW-0540">Nuclease</keyword>
<dbReference type="RefSeq" id="WP_256031107.1">
    <property type="nucleotide sequence ID" value="NZ_JAHLKM010000042.1"/>
</dbReference>